<evidence type="ECO:0000313" key="1">
    <source>
        <dbReference type="EMBL" id="MBX49005.1"/>
    </source>
</evidence>
<reference evidence="1" key="1">
    <citation type="submission" date="2018-02" db="EMBL/GenBank/DDBJ databases">
        <title>Rhizophora mucronata_Transcriptome.</title>
        <authorList>
            <person name="Meera S.P."/>
            <person name="Sreeshan A."/>
            <person name="Augustine A."/>
        </authorList>
    </citation>
    <scope>NUCLEOTIDE SEQUENCE</scope>
    <source>
        <tissue evidence="1">Leaf</tissue>
    </source>
</reference>
<organism evidence="1">
    <name type="scientific">Rhizophora mucronata</name>
    <name type="common">Asiatic mangrove</name>
    <dbReference type="NCBI Taxonomy" id="61149"/>
    <lineage>
        <taxon>Eukaryota</taxon>
        <taxon>Viridiplantae</taxon>
        <taxon>Streptophyta</taxon>
        <taxon>Embryophyta</taxon>
        <taxon>Tracheophyta</taxon>
        <taxon>Spermatophyta</taxon>
        <taxon>Magnoliopsida</taxon>
        <taxon>eudicotyledons</taxon>
        <taxon>Gunneridae</taxon>
        <taxon>Pentapetalae</taxon>
        <taxon>rosids</taxon>
        <taxon>fabids</taxon>
        <taxon>Malpighiales</taxon>
        <taxon>Rhizophoraceae</taxon>
        <taxon>Rhizophora</taxon>
    </lineage>
</organism>
<dbReference type="EMBL" id="GGEC01068521">
    <property type="protein sequence ID" value="MBX49005.1"/>
    <property type="molecule type" value="Transcribed_RNA"/>
</dbReference>
<name>A0A2P2P2L9_RHIMU</name>
<protein>
    <submittedName>
        <fullName evidence="1">Uncharacterized protein</fullName>
    </submittedName>
</protein>
<proteinExistence type="predicted"/>
<dbReference type="AlphaFoldDB" id="A0A2P2P2L9"/>
<sequence length="35" mass="4284">MQHTSLNDIKLMYNNYNMKEIKFQIWVLIKTIKAL</sequence>
<accession>A0A2P2P2L9</accession>